<evidence type="ECO:0000313" key="3">
    <source>
        <dbReference type="Proteomes" id="UP000235371"/>
    </source>
</evidence>
<evidence type="ECO:0008006" key="4">
    <source>
        <dbReference type="Google" id="ProtNLM"/>
    </source>
</evidence>
<feature type="compositionally biased region" description="Polar residues" evidence="1">
    <location>
        <begin position="369"/>
        <end position="383"/>
    </location>
</feature>
<proteinExistence type="predicted"/>
<feature type="region of interest" description="Disordered" evidence="1">
    <location>
        <begin position="241"/>
        <end position="389"/>
    </location>
</feature>
<feature type="compositionally biased region" description="Gly residues" evidence="1">
    <location>
        <begin position="243"/>
        <end position="254"/>
    </location>
</feature>
<dbReference type="RefSeq" id="XP_024731749.1">
    <property type="nucleotide sequence ID" value="XM_024883656.1"/>
</dbReference>
<organism evidence="2 3">
    <name type="scientific">Hyaloscypha bicolor E</name>
    <dbReference type="NCBI Taxonomy" id="1095630"/>
    <lineage>
        <taxon>Eukaryota</taxon>
        <taxon>Fungi</taxon>
        <taxon>Dikarya</taxon>
        <taxon>Ascomycota</taxon>
        <taxon>Pezizomycotina</taxon>
        <taxon>Leotiomycetes</taxon>
        <taxon>Helotiales</taxon>
        <taxon>Hyaloscyphaceae</taxon>
        <taxon>Hyaloscypha</taxon>
        <taxon>Hyaloscypha bicolor</taxon>
    </lineage>
</organism>
<dbReference type="AlphaFoldDB" id="A0A2J6SVP1"/>
<reference evidence="2 3" key="1">
    <citation type="submission" date="2016-04" db="EMBL/GenBank/DDBJ databases">
        <title>A degradative enzymes factory behind the ericoid mycorrhizal symbiosis.</title>
        <authorList>
            <consortium name="DOE Joint Genome Institute"/>
            <person name="Martino E."/>
            <person name="Morin E."/>
            <person name="Grelet G."/>
            <person name="Kuo A."/>
            <person name="Kohler A."/>
            <person name="Daghino S."/>
            <person name="Barry K."/>
            <person name="Choi C."/>
            <person name="Cichocki N."/>
            <person name="Clum A."/>
            <person name="Copeland A."/>
            <person name="Hainaut M."/>
            <person name="Haridas S."/>
            <person name="Labutti K."/>
            <person name="Lindquist E."/>
            <person name="Lipzen A."/>
            <person name="Khouja H.-R."/>
            <person name="Murat C."/>
            <person name="Ohm R."/>
            <person name="Olson A."/>
            <person name="Spatafora J."/>
            <person name="Veneault-Fourrey C."/>
            <person name="Henrissat B."/>
            <person name="Grigoriev I."/>
            <person name="Martin F."/>
            <person name="Perotto S."/>
        </authorList>
    </citation>
    <scope>NUCLEOTIDE SEQUENCE [LARGE SCALE GENOMIC DNA]</scope>
    <source>
        <strain evidence="2 3">E</strain>
    </source>
</reference>
<dbReference type="OrthoDB" id="7464126at2759"/>
<name>A0A2J6SVP1_9HELO</name>
<accession>A0A2J6SVP1</accession>
<gene>
    <name evidence="2" type="ORF">K444DRAFT_633747</name>
</gene>
<dbReference type="Proteomes" id="UP000235371">
    <property type="component" value="Unassembled WGS sequence"/>
</dbReference>
<dbReference type="GeneID" id="36591733"/>
<evidence type="ECO:0000256" key="1">
    <source>
        <dbReference type="SAM" id="MobiDB-lite"/>
    </source>
</evidence>
<dbReference type="InParanoid" id="A0A2J6SVP1"/>
<protein>
    <recommendedName>
        <fullName evidence="4">Fungal N-terminal domain-containing protein</fullName>
    </recommendedName>
</protein>
<dbReference type="EMBL" id="KZ613856">
    <property type="protein sequence ID" value="PMD54845.1"/>
    <property type="molecule type" value="Genomic_DNA"/>
</dbReference>
<evidence type="ECO:0000313" key="2">
    <source>
        <dbReference type="EMBL" id="PMD54845.1"/>
    </source>
</evidence>
<keyword evidence="3" id="KW-1185">Reference proteome</keyword>
<sequence>MSFGYALGDFVLLTQLAWDVVQNSRKACGAHDELTTEVASLHIVLRRLELEVSKPNSILTRSEDSLDRREELAQLSSDCKRVLRVLDGILEKYNALSEEKRSVTKLWKRVQFGNGEMLDLAELRVKITTSTSALTLFLNLLSIASQGKVESYMESQGDELREMRRSLNWITASMQAKSPKAGEGSILTTYAGDDKAIWKDFRRELIKEGFSSEVLQMHKETIKDYVMELGDRGALDDVEDDFGAGGLPLEGTGGMARRNELEDRNEEEVEKEEEKEVENSEPGPQEAAVADAVESSDETSEDGSGKTPEQCSGPKPEQQSDRIPAEEITNDNGKPGLQRNTKTSDPGAAFETNGDGVRVNNKEPLLCGNQHNLEDSSNPQAQSVDGDAPVTSKRINAAVESQTDHDSEPIFFGVENLDKSKIEGAVGNAKTVARESSGTSLQPSVSAADISKVPQFHYDSDFYFMGDTETLVGVKHWSLGPYKYFRSWSRAWYSLSVIIEPSLFYSESVPSARSSRIYNPHSLCYEILCLARWYDQAQATIKPSSSPTHIFSIADEFQRLVAHASTYYVRVRRAFERVRFPKRLQFLSFYRKMLRDFYCWVREGIQHSQAYESEENQSATLNSMWMLDKSLYLQQRNIEWIWHTTSAVEKLKARSLHELGTRAALDFVYRLFEDERVRSRLTHLITNVQSLLLFFKRWCEDDLLEQECAQYHNKHHYILRHHPIPEYEMRDSGVANAAYEVKMCKVALETWAFQNDFSKERVTTKRFARSENSLSAILERFDESQQKLYQARNALDPVIVGSGVPLDKARSGKREGKKKK</sequence>